<dbReference type="PANTHER" id="PTHR43377:SF2">
    <property type="entry name" value="BINDING ROSSMANN FOLD OXIDOREDUCTASE, PUTATIVE (AFU_ORTHOLOGUE AFUA_4G00560)-RELATED"/>
    <property type="match status" value="1"/>
</dbReference>
<dbReference type="InterPro" id="IPR000683">
    <property type="entry name" value="Gfo/Idh/MocA-like_OxRdtase_N"/>
</dbReference>
<dbReference type="Gene3D" id="3.30.360.10">
    <property type="entry name" value="Dihydrodipicolinate Reductase, domain 2"/>
    <property type="match status" value="1"/>
</dbReference>
<evidence type="ECO:0000256" key="1">
    <source>
        <dbReference type="ARBA" id="ARBA00010928"/>
    </source>
</evidence>
<reference evidence="4 5" key="1">
    <citation type="submission" date="2016-11" db="EMBL/GenBank/DDBJ databases">
        <title>Identification of Bacillus cereus isolated from egg-white.</title>
        <authorList>
            <person name="Soni A."/>
            <person name="Oey I."/>
            <person name="Silcock P."/>
            <person name="Bremer P."/>
        </authorList>
    </citation>
    <scope>NUCLEOTIDE SEQUENCE [LARGE SCALE GENOMIC DNA]</scope>
    <source>
        <strain evidence="4 5">NZAS03</strain>
    </source>
</reference>
<dbReference type="Gene3D" id="3.40.50.720">
    <property type="entry name" value="NAD(P)-binding Rossmann-like Domain"/>
    <property type="match status" value="1"/>
</dbReference>
<evidence type="ECO:0000259" key="2">
    <source>
        <dbReference type="Pfam" id="PF01408"/>
    </source>
</evidence>
<feature type="domain" description="Gfo/Idh/MocA-like oxidoreductase N-terminal" evidence="2">
    <location>
        <begin position="3"/>
        <end position="125"/>
    </location>
</feature>
<evidence type="ECO:0000313" key="5">
    <source>
        <dbReference type="Proteomes" id="UP000186535"/>
    </source>
</evidence>
<dbReference type="SUPFAM" id="SSF55347">
    <property type="entry name" value="Glyceraldehyde-3-phosphate dehydrogenase-like, C-terminal domain"/>
    <property type="match status" value="1"/>
</dbReference>
<dbReference type="Pfam" id="PF01408">
    <property type="entry name" value="GFO_IDH_MocA"/>
    <property type="match status" value="1"/>
</dbReference>
<name>A0A1C4BJN6_BACCE</name>
<sequence>MITAALIGAGSRGMYAYASYALEHPTEITFVAVAELDNAKRRKFSEMHSVSEDMQFETWEELLAKEKLCDVLLICSPDRFHYKPVMQAIEKGYKILLEKPMSPSPTETLEIAEAATRYNALLTVCHVLRYAPFYRTLKEIVDQKKIGDIVSIQWNENVGHWHQAHSFVRGNWRNKSESSSMILQKCCHDMDVLQWLVGAECEKISSFGSLTHFKSEHAPKGSTLRCTDGCEVEENCQYSALKWYLHERDEWPANVVSIDTSIENRLEALKKGPYGRCVYHCDNDVVDHQVVNLLFDNDVTVAFTMSAFTKECCRTFKIMGTHGEIHGHDVLNELKVKYFSGEVETIYPETIEGGHMGADNAIMTDFIEKVKSNKTESLTSAMISANSHLIAFAAERSRITGETVNLKQYVTDLQESMNPAK</sequence>
<dbReference type="Proteomes" id="UP000186535">
    <property type="component" value="Unassembled WGS sequence"/>
</dbReference>
<accession>A0A1C4BJN6</accession>
<dbReference type="InterPro" id="IPR004104">
    <property type="entry name" value="Gfo/Idh/MocA-like_OxRdtase_C"/>
</dbReference>
<evidence type="ECO:0000259" key="3">
    <source>
        <dbReference type="Pfam" id="PF02894"/>
    </source>
</evidence>
<gene>
    <name evidence="4" type="ORF">BJR07_19610</name>
</gene>
<dbReference type="AlphaFoldDB" id="A0A1C4BJN6"/>
<organism evidence="4 5">
    <name type="scientific">Bacillus cereus</name>
    <dbReference type="NCBI Taxonomy" id="1396"/>
    <lineage>
        <taxon>Bacteria</taxon>
        <taxon>Bacillati</taxon>
        <taxon>Bacillota</taxon>
        <taxon>Bacilli</taxon>
        <taxon>Bacillales</taxon>
        <taxon>Bacillaceae</taxon>
        <taxon>Bacillus</taxon>
        <taxon>Bacillus cereus group</taxon>
    </lineage>
</organism>
<dbReference type="SUPFAM" id="SSF51735">
    <property type="entry name" value="NAD(P)-binding Rossmann-fold domains"/>
    <property type="match status" value="1"/>
</dbReference>
<dbReference type="InterPro" id="IPR036291">
    <property type="entry name" value="NAD(P)-bd_dom_sf"/>
</dbReference>
<protein>
    <submittedName>
        <fullName evidence="4">Oxidoreductase</fullName>
    </submittedName>
</protein>
<dbReference type="Pfam" id="PF02894">
    <property type="entry name" value="GFO_IDH_MocA_C"/>
    <property type="match status" value="1"/>
</dbReference>
<comment type="similarity">
    <text evidence="1">Belongs to the Gfo/Idh/MocA family.</text>
</comment>
<dbReference type="PANTHER" id="PTHR43377">
    <property type="entry name" value="BILIVERDIN REDUCTASE A"/>
    <property type="match status" value="1"/>
</dbReference>
<proteinExistence type="inferred from homology"/>
<comment type="caution">
    <text evidence="4">The sequence shown here is derived from an EMBL/GenBank/DDBJ whole genome shotgun (WGS) entry which is preliminary data.</text>
</comment>
<evidence type="ECO:0000313" key="4">
    <source>
        <dbReference type="EMBL" id="OKA36277.1"/>
    </source>
</evidence>
<dbReference type="InterPro" id="IPR051450">
    <property type="entry name" value="Gfo/Idh/MocA_Oxidoreductases"/>
</dbReference>
<dbReference type="GO" id="GO:0000166">
    <property type="term" value="F:nucleotide binding"/>
    <property type="evidence" value="ECO:0007669"/>
    <property type="project" value="InterPro"/>
</dbReference>
<feature type="domain" description="Gfo/Idh/MocA-like oxidoreductase C-terminal" evidence="3">
    <location>
        <begin position="138"/>
        <end position="405"/>
    </location>
</feature>
<dbReference type="RefSeq" id="WP_073517940.1">
    <property type="nucleotide sequence ID" value="NZ_MPOM01000006.1"/>
</dbReference>
<dbReference type="EMBL" id="MPON01000006">
    <property type="protein sequence ID" value="OKA36277.1"/>
    <property type="molecule type" value="Genomic_DNA"/>
</dbReference>